<evidence type="ECO:0000313" key="4">
    <source>
        <dbReference type="EMBL" id="MFB9469976.1"/>
    </source>
</evidence>
<dbReference type="PANTHER" id="PTHR16305:SF35">
    <property type="entry name" value="TRANSCRIPTIONAL ACTIVATOR DOMAIN"/>
    <property type="match status" value="1"/>
</dbReference>
<protein>
    <submittedName>
        <fullName evidence="4">LuxR C-terminal-related transcriptional regulator</fullName>
    </submittedName>
</protein>
<dbReference type="Proteomes" id="UP001589568">
    <property type="component" value="Unassembled WGS sequence"/>
</dbReference>
<evidence type="ECO:0000313" key="5">
    <source>
        <dbReference type="Proteomes" id="UP001589568"/>
    </source>
</evidence>
<gene>
    <name evidence="4" type="ORF">ACFFR3_10700</name>
</gene>
<dbReference type="SUPFAM" id="SSF52540">
    <property type="entry name" value="P-loop containing nucleoside triphosphate hydrolases"/>
    <property type="match status" value="1"/>
</dbReference>
<keyword evidence="1" id="KW-0547">Nucleotide-binding</keyword>
<dbReference type="Gene3D" id="1.25.40.10">
    <property type="entry name" value="Tetratricopeptide repeat domain"/>
    <property type="match status" value="1"/>
</dbReference>
<dbReference type="EMBL" id="JBHMCF010000011">
    <property type="protein sequence ID" value="MFB9469976.1"/>
    <property type="molecule type" value="Genomic_DNA"/>
</dbReference>
<dbReference type="PANTHER" id="PTHR16305">
    <property type="entry name" value="TESTICULAR SOLUBLE ADENYLYL CYCLASE"/>
    <property type="match status" value="1"/>
</dbReference>
<sequence length="1042" mass="106944">MFVGRTRELALLRGELRAALAGAVRIVAVEGPEGIGKTALIHEALRSSAPGGEPGANGVSTPTVGGAEGVSAPVVSGAEGAGAPAVSGAEGAGAPAVSGAKGVCTLAVSGAEGERGLRLGVVRQLAYQAARVSGAGPLDAGAFEGGTALAALAGAAVIVPEDRSCAGRPRTSGSGRLGACAAGEMVCAALSRVAERGCVVVVDDAQWVDRASSRALAYVLRHLRAGRVLVVVACRDISDPWLPEGLRRSLTGDSTLRLTLEGLTPGDLAALLSWPEAEVKPGAVPERGGAAWAGAGHSLDRPHSQALLRDGHDRAVPGADLSLRSRPSERLGAGAVRRLWEHTLGNPLHARELLGTLAHGVLDDPGARLPAPGTYRRGFERRLRACGPDTARLVAACAVLGGPTPLHVAATVAAPVSVGGVGCGGVPLEAFEEAEAAGLLREVGGRLVDFPEPLARAAAYDGIGPAARARLHLAAAGVADDTGAALRHRAAAAFGPDGELAEELAGFAVKAAQHGLWREAAAHLDRAAGLTEPAGRRDELRTAVLEHVLIGGDVLHAARLAAARNTDPRPARRYVLGRLALAAGRFEAAYELLSEAWRHAEPGHAADVAEQLAWLHLVTGDPVEAAAWARQVIDQPIQSPAARPHDILALTRALTCVASSEAGSASDDGLAGAVALLQQGAVAAAGSVLRRAVGAAGTLAQHRLLAAGLRAVADHEMARWDEAVAGAEEALAEATALGQRWLLPLLEVACVAPLAAKGEHERALAHARSAATTARGMRHALGERQAELALASLGAGPLPEGECGDPGCGALFAPDPRPERIEALVADGRLEEAERLLSTYERHAQDRPGNAAQPLAAGEGRVGAEVGRLRGLVLVAGNVPKGAEAEFLRAVGMAAGVWPFEEGKVLLDLGRLLRRTGRRRAAAERLGAAREIFQRLGAQSRAERCAQELEACGLEPPATVRLGLTPQELSTAMLVAGGLTNRQIARELLISVKTVEYHIGKIYTKLGIGSRVALTAALHAAGLGERRTRLPGQAADTLIDTA</sequence>
<evidence type="ECO:0000256" key="1">
    <source>
        <dbReference type="ARBA" id="ARBA00022741"/>
    </source>
</evidence>
<dbReference type="PRINTS" id="PR00038">
    <property type="entry name" value="HTHLUXR"/>
</dbReference>
<evidence type="ECO:0000256" key="2">
    <source>
        <dbReference type="ARBA" id="ARBA00022840"/>
    </source>
</evidence>
<organism evidence="4 5">
    <name type="scientific">Nonomuraea salmonea</name>
    <dbReference type="NCBI Taxonomy" id="46181"/>
    <lineage>
        <taxon>Bacteria</taxon>
        <taxon>Bacillati</taxon>
        <taxon>Actinomycetota</taxon>
        <taxon>Actinomycetes</taxon>
        <taxon>Streptosporangiales</taxon>
        <taxon>Streptosporangiaceae</taxon>
        <taxon>Nonomuraea</taxon>
    </lineage>
</organism>
<dbReference type="PROSITE" id="PS50043">
    <property type="entry name" value="HTH_LUXR_2"/>
    <property type="match status" value="1"/>
</dbReference>
<dbReference type="SMART" id="SM00421">
    <property type="entry name" value="HTH_LUXR"/>
    <property type="match status" value="1"/>
</dbReference>
<dbReference type="InterPro" id="IPR036388">
    <property type="entry name" value="WH-like_DNA-bd_sf"/>
</dbReference>
<feature type="domain" description="HTH luxR-type" evidence="3">
    <location>
        <begin position="957"/>
        <end position="1022"/>
    </location>
</feature>
<keyword evidence="2" id="KW-0067">ATP-binding</keyword>
<dbReference type="Gene3D" id="1.10.10.10">
    <property type="entry name" value="Winged helix-like DNA-binding domain superfamily/Winged helix DNA-binding domain"/>
    <property type="match status" value="1"/>
</dbReference>
<name>A0ABV5NI45_9ACTN</name>
<keyword evidence="5" id="KW-1185">Reference proteome</keyword>
<proteinExistence type="predicted"/>
<dbReference type="Pfam" id="PF00196">
    <property type="entry name" value="GerE"/>
    <property type="match status" value="1"/>
</dbReference>
<dbReference type="InterPro" id="IPR011990">
    <property type="entry name" value="TPR-like_helical_dom_sf"/>
</dbReference>
<dbReference type="CDD" id="cd06170">
    <property type="entry name" value="LuxR_C_like"/>
    <property type="match status" value="1"/>
</dbReference>
<reference evidence="4 5" key="1">
    <citation type="submission" date="2024-09" db="EMBL/GenBank/DDBJ databases">
        <authorList>
            <person name="Sun Q."/>
            <person name="Mori K."/>
        </authorList>
    </citation>
    <scope>NUCLEOTIDE SEQUENCE [LARGE SCALE GENOMIC DNA]</scope>
    <source>
        <strain evidence="4 5">JCM 3324</strain>
    </source>
</reference>
<dbReference type="InterPro" id="IPR027417">
    <property type="entry name" value="P-loop_NTPase"/>
</dbReference>
<dbReference type="SUPFAM" id="SSF48452">
    <property type="entry name" value="TPR-like"/>
    <property type="match status" value="1"/>
</dbReference>
<comment type="caution">
    <text evidence="4">The sequence shown here is derived from an EMBL/GenBank/DDBJ whole genome shotgun (WGS) entry which is preliminary data.</text>
</comment>
<dbReference type="RefSeq" id="WP_379483027.1">
    <property type="nucleotide sequence ID" value="NZ_JBHMCF010000011.1"/>
</dbReference>
<dbReference type="SUPFAM" id="SSF46894">
    <property type="entry name" value="C-terminal effector domain of the bipartite response regulators"/>
    <property type="match status" value="1"/>
</dbReference>
<dbReference type="InterPro" id="IPR016032">
    <property type="entry name" value="Sig_transdc_resp-reg_C-effctor"/>
</dbReference>
<accession>A0ABV5NI45</accession>
<evidence type="ECO:0000259" key="3">
    <source>
        <dbReference type="PROSITE" id="PS50043"/>
    </source>
</evidence>
<dbReference type="InterPro" id="IPR000792">
    <property type="entry name" value="Tscrpt_reg_LuxR_C"/>
</dbReference>